<dbReference type="InterPro" id="IPR041116">
    <property type="entry name" value="SLATT_3"/>
</dbReference>
<keyword evidence="1" id="KW-1133">Transmembrane helix</keyword>
<dbReference type="Proteomes" id="UP000199398">
    <property type="component" value="Unassembled WGS sequence"/>
</dbReference>
<dbReference type="EMBL" id="RBXX01000002">
    <property type="protein sequence ID" value="RKT86651.1"/>
    <property type="molecule type" value="Genomic_DNA"/>
</dbReference>
<reference evidence="6" key="2">
    <citation type="submission" date="2016-10" db="EMBL/GenBank/DDBJ databases">
        <authorList>
            <person name="Varghese N."/>
            <person name="Submissions S."/>
        </authorList>
    </citation>
    <scope>NUCLEOTIDE SEQUENCE [LARGE SCALE GENOMIC DNA]</scope>
    <source>
        <strain evidence="6">CPCC 201259</strain>
    </source>
</reference>
<dbReference type="Pfam" id="PF18181">
    <property type="entry name" value="SLATT_1"/>
    <property type="match status" value="1"/>
</dbReference>
<feature type="domain" description="SMODS and SLOG-associating 2TM effector" evidence="2">
    <location>
        <begin position="214"/>
        <end position="340"/>
    </location>
</feature>
<dbReference type="AlphaFoldDB" id="A0A1I5BLV4"/>
<dbReference type="Proteomes" id="UP000270697">
    <property type="component" value="Unassembled WGS sequence"/>
</dbReference>
<evidence type="ECO:0000259" key="3">
    <source>
        <dbReference type="Pfam" id="PF18184"/>
    </source>
</evidence>
<feature type="transmembrane region" description="Helical" evidence="1">
    <location>
        <begin position="268"/>
        <end position="288"/>
    </location>
</feature>
<evidence type="ECO:0000313" key="6">
    <source>
        <dbReference type="Proteomes" id="UP000199398"/>
    </source>
</evidence>
<keyword evidence="7" id="KW-1185">Reference proteome</keyword>
<evidence type="ECO:0000313" key="4">
    <source>
        <dbReference type="EMBL" id="RKT86651.1"/>
    </source>
</evidence>
<feature type="domain" description="SMODS and SLOG-associating 2TM effector" evidence="3">
    <location>
        <begin position="60"/>
        <end position="211"/>
    </location>
</feature>
<protein>
    <submittedName>
        <fullName evidence="4">Uncharacterized protein DUF4231</fullName>
    </submittedName>
</protein>
<evidence type="ECO:0000313" key="5">
    <source>
        <dbReference type="EMBL" id="SFN75647.1"/>
    </source>
</evidence>
<dbReference type="NCBIfam" id="NF033610">
    <property type="entry name" value="SLATT_3"/>
    <property type="match status" value="1"/>
</dbReference>
<evidence type="ECO:0000259" key="2">
    <source>
        <dbReference type="Pfam" id="PF18181"/>
    </source>
</evidence>
<evidence type="ECO:0000256" key="1">
    <source>
        <dbReference type="SAM" id="Phobius"/>
    </source>
</evidence>
<sequence>MVLDDPQSLVVGRADPRGGSCADLADSDHPVDAIHWGAPSDGVAMSSTEQMQALTPADYPGLFQAADAAAARQRHAYLRAARSRLMLIVAAGVLATLTLRLGDTGIDLFAVGAALTLIGAVAVELALVSTRPDRLWAESRALATSAKTLAWRYAVCAAPFPAGSAQADERFATRLRAVQQELPDVPLTQHTAETITERMRALRGAPLAERKEAYLIGRVLDQQDWYETRAQHHLRQARFYRTVMVVVEVLGVVGALSEAFGATGLNKAGAVAAAVAATAVAAIAAWGATRRHSAKAAAYRRATAELGEVRDLLDGDLDEQQWSAAVTDAEATIAREHATWRATRTT</sequence>
<dbReference type="STRING" id="455193.SAMN05421805_106304"/>
<proteinExistence type="predicted"/>
<dbReference type="Pfam" id="PF18184">
    <property type="entry name" value="SLATT_3"/>
    <property type="match status" value="1"/>
</dbReference>
<reference evidence="4 7" key="3">
    <citation type="submission" date="2018-10" db="EMBL/GenBank/DDBJ databases">
        <title>Sequencing the genomes of 1000 actinobacteria strains.</title>
        <authorList>
            <person name="Klenk H.-P."/>
        </authorList>
    </citation>
    <scope>NUCLEOTIDE SEQUENCE [LARGE SCALE GENOMIC DNA]</scope>
    <source>
        <strain evidence="4 7">DSM 45119</strain>
    </source>
</reference>
<feature type="transmembrane region" description="Helical" evidence="1">
    <location>
        <begin position="108"/>
        <end position="128"/>
    </location>
</feature>
<dbReference type="InterPro" id="IPR040884">
    <property type="entry name" value="SLATT_1"/>
</dbReference>
<evidence type="ECO:0000313" key="7">
    <source>
        <dbReference type="Proteomes" id="UP000270697"/>
    </source>
</evidence>
<name>A0A1I5BLV4_9PSEU</name>
<dbReference type="NCBIfam" id="NF033634">
    <property type="entry name" value="SLATT_1"/>
    <property type="match status" value="1"/>
</dbReference>
<organism evidence="5 6">
    <name type="scientific">Saccharopolyspora antimicrobica</name>
    <dbReference type="NCBI Taxonomy" id="455193"/>
    <lineage>
        <taxon>Bacteria</taxon>
        <taxon>Bacillati</taxon>
        <taxon>Actinomycetota</taxon>
        <taxon>Actinomycetes</taxon>
        <taxon>Pseudonocardiales</taxon>
        <taxon>Pseudonocardiaceae</taxon>
        <taxon>Saccharopolyspora</taxon>
    </lineage>
</organism>
<feature type="transmembrane region" description="Helical" evidence="1">
    <location>
        <begin position="84"/>
        <end position="102"/>
    </location>
</feature>
<reference evidence="5" key="1">
    <citation type="submission" date="2016-10" db="EMBL/GenBank/DDBJ databases">
        <authorList>
            <person name="de Groot N.N."/>
        </authorList>
    </citation>
    <scope>NUCLEOTIDE SEQUENCE [LARGE SCALE GENOMIC DNA]</scope>
    <source>
        <strain evidence="5">CPCC 201259</strain>
    </source>
</reference>
<keyword evidence="1" id="KW-0472">Membrane</keyword>
<keyword evidence="1" id="KW-0812">Transmembrane</keyword>
<accession>A0A1I5BLV4</accession>
<gene>
    <name evidence="4" type="ORF">ATL45_5029</name>
    <name evidence="5" type="ORF">SAMN05421805_106304</name>
</gene>
<feature type="transmembrane region" description="Helical" evidence="1">
    <location>
        <begin position="239"/>
        <end position="256"/>
    </location>
</feature>
<dbReference type="EMBL" id="FOUP01000006">
    <property type="protein sequence ID" value="SFN75647.1"/>
    <property type="molecule type" value="Genomic_DNA"/>
</dbReference>